<dbReference type="InterPro" id="IPR010387">
    <property type="entry name" value="QueT"/>
</dbReference>
<dbReference type="RefSeq" id="WP_067974411.1">
    <property type="nucleotide sequence ID" value="NZ_CAJHKM010000001.1"/>
</dbReference>
<dbReference type="Proteomes" id="UP000234239">
    <property type="component" value="Unassembled WGS sequence"/>
</dbReference>
<feature type="transmembrane region" description="Helical" evidence="1">
    <location>
        <begin position="52"/>
        <end position="71"/>
    </location>
</feature>
<evidence type="ECO:0000313" key="4">
    <source>
        <dbReference type="Proteomes" id="UP000069912"/>
    </source>
</evidence>
<name>A0A109RDA1_9LACT</name>
<dbReference type="PIRSF" id="PIRSF031501">
    <property type="entry name" value="QueT"/>
    <property type="match status" value="1"/>
</dbReference>
<proteinExistence type="predicted"/>
<evidence type="ECO:0000313" key="2">
    <source>
        <dbReference type="EMBL" id="AMB94226.1"/>
    </source>
</evidence>
<gene>
    <name evidence="2" type="ORF">AWM72_05385</name>
    <name evidence="3" type="ORF">CYJ28_04620</name>
</gene>
<keyword evidence="4" id="KW-1185">Reference proteome</keyword>
<feature type="transmembrane region" description="Helical" evidence="1">
    <location>
        <begin position="77"/>
        <end position="98"/>
    </location>
</feature>
<feature type="transmembrane region" description="Helical" evidence="1">
    <location>
        <begin position="12"/>
        <end position="31"/>
    </location>
</feature>
<dbReference type="EMBL" id="PKGY01000002">
    <property type="protein sequence ID" value="PKZ22404.1"/>
    <property type="molecule type" value="Genomic_DNA"/>
</dbReference>
<dbReference type="Pfam" id="PF06177">
    <property type="entry name" value="QueT"/>
    <property type="match status" value="1"/>
</dbReference>
<sequence length="168" mass="19290">MQSKHNQALVVNALIAALYVALYFVAPQFAYGPIQFRVSEGLNHLNVYHKNYKWGVVLGVFLSNFYGFMTGLGWYDIAFGTAHTLISFLICDWIYRYLKTDKQKLAATTLVFSTMIFIIAFELNLAFELPFWATYASLFVSEVIILALTAPLIYLINKRLNFAKMFNR</sequence>
<protein>
    <submittedName>
        <fullName evidence="3">QueT transporter family protein</fullName>
    </submittedName>
</protein>
<reference evidence="4" key="2">
    <citation type="submission" date="2016-01" db="EMBL/GenBank/DDBJ databases">
        <title>Six Aerococcus type strain genome sequencing and assembly using PacBio and Illumina Hiseq.</title>
        <authorList>
            <person name="Carkaci D."/>
            <person name="Dargis R."/>
            <person name="Nielsen X.C."/>
            <person name="Skovgaard O."/>
            <person name="Fuursted K."/>
            <person name="Christensen J.J."/>
        </authorList>
    </citation>
    <scope>NUCLEOTIDE SEQUENCE [LARGE SCALE GENOMIC DNA]</scope>
    <source>
        <strain evidence="4">CCUG43001</strain>
    </source>
</reference>
<dbReference type="Gene3D" id="1.10.1760.20">
    <property type="match status" value="1"/>
</dbReference>
<reference evidence="3 5" key="3">
    <citation type="submission" date="2017-12" db="EMBL/GenBank/DDBJ databases">
        <title>Phylogenetic diversity of female urinary microbiome.</title>
        <authorList>
            <person name="Thomas-White K."/>
            <person name="Wolfe A.J."/>
        </authorList>
    </citation>
    <scope>NUCLEOTIDE SEQUENCE [LARGE SCALE GENOMIC DNA]</scope>
    <source>
        <strain evidence="3 5">UMB0139</strain>
    </source>
</reference>
<keyword evidence="1" id="KW-0812">Transmembrane</keyword>
<dbReference type="Proteomes" id="UP000069912">
    <property type="component" value="Chromosome"/>
</dbReference>
<feature type="transmembrane region" description="Helical" evidence="1">
    <location>
        <begin position="105"/>
        <end position="127"/>
    </location>
</feature>
<dbReference type="PANTHER" id="PTHR40044:SF1">
    <property type="entry name" value="INTEGRAL MEMBRANE PROTEIN"/>
    <property type="match status" value="1"/>
</dbReference>
<dbReference type="GeneID" id="92903497"/>
<keyword evidence="1" id="KW-1133">Transmembrane helix</keyword>
<dbReference type="OrthoDB" id="1706970at2"/>
<feature type="transmembrane region" description="Helical" evidence="1">
    <location>
        <begin position="133"/>
        <end position="156"/>
    </location>
</feature>
<dbReference type="EMBL" id="CP014160">
    <property type="protein sequence ID" value="AMB94226.1"/>
    <property type="molecule type" value="Genomic_DNA"/>
</dbReference>
<dbReference type="AlphaFoldDB" id="A0A109RDA1"/>
<keyword evidence="1" id="KW-0472">Membrane</keyword>
<evidence type="ECO:0000313" key="3">
    <source>
        <dbReference type="EMBL" id="PKZ22404.1"/>
    </source>
</evidence>
<evidence type="ECO:0000313" key="5">
    <source>
        <dbReference type="Proteomes" id="UP000234239"/>
    </source>
</evidence>
<organism evidence="2 4">
    <name type="scientific">Aerococcus sanguinicola</name>
    <dbReference type="NCBI Taxonomy" id="119206"/>
    <lineage>
        <taxon>Bacteria</taxon>
        <taxon>Bacillati</taxon>
        <taxon>Bacillota</taxon>
        <taxon>Bacilli</taxon>
        <taxon>Lactobacillales</taxon>
        <taxon>Aerococcaceae</taxon>
        <taxon>Aerococcus</taxon>
    </lineage>
</organism>
<accession>A0A109RDA1</accession>
<dbReference type="KEGG" id="asan:AWM72_05385"/>
<evidence type="ECO:0000256" key="1">
    <source>
        <dbReference type="SAM" id="Phobius"/>
    </source>
</evidence>
<reference evidence="2 4" key="1">
    <citation type="journal article" date="2016" name="Genome Announc.">
        <title>Complete Genome Sequences of Aerococcus christensenii CCUG 28831T, Aerococcus sanguinicola CCUG 43001T, Aerococcus urinae CCUG 36881T, Aerococcus urinaeequi CCUG 28094T, Aerococcus urinaehominis CCUG 42038 BT, and Aerococcus viridans CCUG 4311T.</title>
        <authorList>
            <person name="Carkaci D."/>
            <person name="Dargis R."/>
            <person name="Nielsen X.C."/>
            <person name="Skovgaard O."/>
            <person name="Fuursted K."/>
            <person name="Christensen J.J."/>
        </authorList>
    </citation>
    <scope>NUCLEOTIDE SEQUENCE [LARGE SCALE GENOMIC DNA]</scope>
    <source>
        <strain evidence="2 4">CCUG43001</strain>
    </source>
</reference>
<dbReference type="PANTHER" id="PTHR40044">
    <property type="entry name" value="INTEGRAL MEMBRANE PROTEIN-RELATED"/>
    <property type="match status" value="1"/>
</dbReference>